<evidence type="ECO:0000256" key="1">
    <source>
        <dbReference type="SAM" id="MobiDB-lite"/>
    </source>
</evidence>
<accession>A0A964XMG2</accession>
<dbReference type="Proteomes" id="UP000598297">
    <property type="component" value="Unassembled WGS sequence"/>
</dbReference>
<name>A0A964XMG2_9ACTN</name>
<proteinExistence type="predicted"/>
<gene>
    <name evidence="2" type="ORF">GUY60_14185</name>
</gene>
<dbReference type="EMBL" id="JAAAHS010000089">
    <property type="protein sequence ID" value="NBE52553.1"/>
    <property type="molecule type" value="Genomic_DNA"/>
</dbReference>
<reference evidence="2" key="1">
    <citation type="submission" date="2020-01" db="EMBL/GenBank/DDBJ databases">
        <title>Whole-genome analyses of novel actinobacteria.</title>
        <authorList>
            <person name="Sahin N."/>
        </authorList>
    </citation>
    <scope>NUCLEOTIDE SEQUENCE</scope>
    <source>
        <strain evidence="2">YC537</strain>
    </source>
</reference>
<organism evidence="2 3">
    <name type="scientific">Streptomyces boluensis</name>
    <dbReference type="NCBI Taxonomy" id="1775135"/>
    <lineage>
        <taxon>Bacteria</taxon>
        <taxon>Bacillati</taxon>
        <taxon>Actinomycetota</taxon>
        <taxon>Actinomycetes</taxon>
        <taxon>Kitasatosporales</taxon>
        <taxon>Streptomycetaceae</taxon>
        <taxon>Streptomyces</taxon>
    </lineage>
</organism>
<evidence type="ECO:0000313" key="2">
    <source>
        <dbReference type="EMBL" id="NBE52553.1"/>
    </source>
</evidence>
<comment type="caution">
    <text evidence="2">The sequence shown here is derived from an EMBL/GenBank/DDBJ whole genome shotgun (WGS) entry which is preliminary data.</text>
</comment>
<feature type="region of interest" description="Disordered" evidence="1">
    <location>
        <begin position="1"/>
        <end position="51"/>
    </location>
</feature>
<protein>
    <submittedName>
        <fullName evidence="2">Uncharacterized protein</fullName>
    </submittedName>
</protein>
<sequence length="94" mass="9758">MTDRAPQEGTPGPVTRDRNPLEYWARAAVGPEQARPATPAPPASPAAAEAQQELLEAITRATRSVDTDEAGAAAELERLARAFALVTSGYATGG</sequence>
<dbReference type="RefSeq" id="WP_161697593.1">
    <property type="nucleotide sequence ID" value="NZ_JAAAHS010000089.1"/>
</dbReference>
<dbReference type="AlphaFoldDB" id="A0A964XMG2"/>
<keyword evidence="3" id="KW-1185">Reference proteome</keyword>
<evidence type="ECO:0000313" key="3">
    <source>
        <dbReference type="Proteomes" id="UP000598297"/>
    </source>
</evidence>